<dbReference type="EMBL" id="CP151657">
    <property type="protein sequence ID" value="WZP15616.1"/>
    <property type="molecule type" value="Genomic_DNA"/>
</dbReference>
<dbReference type="Proteomes" id="UP001448858">
    <property type="component" value="Chromosome"/>
</dbReference>
<dbReference type="Gene3D" id="3.50.50.60">
    <property type="entry name" value="FAD/NAD(P)-binding domain"/>
    <property type="match status" value="2"/>
</dbReference>
<reference evidence="1 2" key="1">
    <citation type="submission" date="2024-04" db="EMBL/GenBank/DDBJ databases">
        <title>Arthrobacter sp. from Plains bison fecal sample.</title>
        <authorList>
            <person name="Ruzzini A."/>
        </authorList>
    </citation>
    <scope>NUCLEOTIDE SEQUENCE [LARGE SCALE GENOMIC DNA]</scope>
    <source>
        <strain evidence="1 2">EINP1</strain>
    </source>
</reference>
<name>A0ABZ2ZW22_9MICC</name>
<protein>
    <submittedName>
        <fullName evidence="1">NAD(P)/FAD-dependent oxidoreductase</fullName>
    </submittedName>
</protein>
<evidence type="ECO:0000313" key="2">
    <source>
        <dbReference type="Proteomes" id="UP001448858"/>
    </source>
</evidence>
<dbReference type="PRINTS" id="PR00419">
    <property type="entry name" value="ADXRDTASE"/>
</dbReference>
<organism evidence="1 2">
    <name type="scientific">Arthrobacter citreus</name>
    <dbReference type="NCBI Taxonomy" id="1670"/>
    <lineage>
        <taxon>Bacteria</taxon>
        <taxon>Bacillati</taxon>
        <taxon>Actinomycetota</taxon>
        <taxon>Actinomycetes</taxon>
        <taxon>Micrococcales</taxon>
        <taxon>Micrococcaceae</taxon>
        <taxon>Arthrobacter</taxon>
    </lineage>
</organism>
<dbReference type="SUPFAM" id="SSF51905">
    <property type="entry name" value="FAD/NAD(P)-binding domain"/>
    <property type="match status" value="1"/>
</dbReference>
<keyword evidence="2" id="KW-1185">Reference proteome</keyword>
<proteinExistence type="predicted"/>
<accession>A0ABZ2ZW22</accession>
<dbReference type="PANTHER" id="PTHR10668">
    <property type="entry name" value="PHYTOENE DEHYDROGENASE"/>
    <property type="match status" value="1"/>
</dbReference>
<dbReference type="PANTHER" id="PTHR10668:SF105">
    <property type="entry name" value="DEHYDROGENASE-RELATED"/>
    <property type="match status" value="1"/>
</dbReference>
<dbReference type="InterPro" id="IPR036188">
    <property type="entry name" value="FAD/NAD-bd_sf"/>
</dbReference>
<gene>
    <name evidence="1" type="ORF">AAE021_15920</name>
</gene>
<dbReference type="Gene3D" id="3.90.660.50">
    <property type="match status" value="1"/>
</dbReference>
<dbReference type="RefSeq" id="WP_342023273.1">
    <property type="nucleotide sequence ID" value="NZ_CP151657.1"/>
</dbReference>
<sequence>MTDVSVVGAGPNGLAAAVIMARAGLSVRVFEAGPTAGGGSRTKELLEPGHRYDVCSAVHPMALASPFFREFGLADRIRLTVPDISYAHPLDGGDAGLAYRDLDRTAAELGADGGAFRRLMLPLTERSEDITKLLMSPLVRGYREPAAALAFGRAALEQGTRLWNRRFSGEKAPALLTGVAAHPVGRMPSLPSAGGGLLLSLLAHTVGWPIPEGGSQAIADAMVLDLQAHGGELVTGHRVASLKEVRDSRTVLLDVSPATLLDLAGPDLPRPYARALEHFRYGNAACKVDFILSGPVPWANAEVHRAGTVHLGGTRAELARAEAQVAAGRHPDRPYVLLSQPSSFDSSRAPAGRHVLWTYCHVPAGSTRDMTEAVTAQIERFAPGFRDVVVRSQGTTAADLERYNENYVGGDFGGGAVNLWQMAARPIPALNPWRTPLPGVYLCSASTPPGPGVHGMGGRHAAELALRRDHGLAVPDLGPGT</sequence>
<evidence type="ECO:0000313" key="1">
    <source>
        <dbReference type="EMBL" id="WZP15616.1"/>
    </source>
</evidence>
<dbReference type="Pfam" id="PF13450">
    <property type="entry name" value="NAD_binding_8"/>
    <property type="match status" value="1"/>
</dbReference>